<dbReference type="SMART" id="SM00248">
    <property type="entry name" value="ANK"/>
    <property type="match status" value="3"/>
</dbReference>
<dbReference type="InterPro" id="IPR036770">
    <property type="entry name" value="Ankyrin_rpt-contain_sf"/>
</dbReference>
<dbReference type="Pfam" id="PF12796">
    <property type="entry name" value="Ank_2"/>
    <property type="match status" value="1"/>
</dbReference>
<reference evidence="4 5" key="1">
    <citation type="journal article" date="2014" name="Genome Biol. Evol.">
        <title>The secreted proteins of Achlya hypogyna and Thraustotheca clavata identify the ancestral oomycete secretome and reveal gene acquisitions by horizontal gene transfer.</title>
        <authorList>
            <person name="Misner I."/>
            <person name="Blouin N."/>
            <person name="Leonard G."/>
            <person name="Richards T.A."/>
            <person name="Lane C.E."/>
        </authorList>
    </citation>
    <scope>NUCLEOTIDE SEQUENCE [LARGE SCALE GENOMIC DNA]</scope>
    <source>
        <strain evidence="4 5">ATCC 48635</strain>
    </source>
</reference>
<dbReference type="AlphaFoldDB" id="A0A1V9Z1S7"/>
<dbReference type="GO" id="GO:0085020">
    <property type="term" value="P:protein K6-linked ubiquitination"/>
    <property type="evidence" value="ECO:0007669"/>
    <property type="project" value="TreeGrafter"/>
</dbReference>
<name>A0A1V9Z1S7_ACHHY</name>
<dbReference type="GO" id="GO:0004842">
    <property type="term" value="F:ubiquitin-protein transferase activity"/>
    <property type="evidence" value="ECO:0007669"/>
    <property type="project" value="TreeGrafter"/>
</dbReference>
<sequence length="107" mass="11439">MGEVEELLYNAARYGNDNEVAYLVRAGADLHWRSNAGWTAVHLACYMGHEAVVQSLANAGADLNLPDDSNTSTPLITASSRGFDAIVDILLKAGANLNQNNNATSYL</sequence>
<dbReference type="Gene3D" id="1.25.40.20">
    <property type="entry name" value="Ankyrin repeat-containing domain"/>
    <property type="match status" value="1"/>
</dbReference>
<keyword evidence="2 3" id="KW-0040">ANK repeat</keyword>
<dbReference type="PROSITE" id="PS50297">
    <property type="entry name" value="ANK_REP_REGION"/>
    <property type="match status" value="2"/>
</dbReference>
<comment type="caution">
    <text evidence="4">The sequence shown here is derived from an EMBL/GenBank/DDBJ whole genome shotgun (WGS) entry which is preliminary data.</text>
</comment>
<accession>A0A1V9Z1S7</accession>
<dbReference type="SUPFAM" id="SSF48403">
    <property type="entry name" value="Ankyrin repeat"/>
    <property type="match status" value="1"/>
</dbReference>
<dbReference type="EMBL" id="JNBR01000488">
    <property type="protein sequence ID" value="OQR91969.1"/>
    <property type="molecule type" value="Genomic_DNA"/>
</dbReference>
<dbReference type="Proteomes" id="UP000243579">
    <property type="component" value="Unassembled WGS sequence"/>
</dbReference>
<dbReference type="InterPro" id="IPR002110">
    <property type="entry name" value="Ankyrin_rpt"/>
</dbReference>
<proteinExistence type="predicted"/>
<organism evidence="4 5">
    <name type="scientific">Achlya hypogyna</name>
    <name type="common">Oomycete</name>
    <name type="synonym">Protoachlya hypogyna</name>
    <dbReference type="NCBI Taxonomy" id="1202772"/>
    <lineage>
        <taxon>Eukaryota</taxon>
        <taxon>Sar</taxon>
        <taxon>Stramenopiles</taxon>
        <taxon>Oomycota</taxon>
        <taxon>Saprolegniomycetes</taxon>
        <taxon>Saprolegniales</taxon>
        <taxon>Achlyaceae</taxon>
        <taxon>Achlya</taxon>
    </lineage>
</organism>
<protein>
    <submittedName>
        <fullName evidence="4">Uncharacterized protein</fullName>
    </submittedName>
</protein>
<dbReference type="OrthoDB" id="426293at2759"/>
<evidence type="ECO:0000256" key="2">
    <source>
        <dbReference type="ARBA" id="ARBA00023043"/>
    </source>
</evidence>
<dbReference type="PRINTS" id="PR01415">
    <property type="entry name" value="ANKYRIN"/>
</dbReference>
<evidence type="ECO:0000256" key="1">
    <source>
        <dbReference type="ARBA" id="ARBA00022737"/>
    </source>
</evidence>
<dbReference type="PROSITE" id="PS50088">
    <property type="entry name" value="ANK_REPEAT"/>
    <property type="match status" value="2"/>
</dbReference>
<dbReference type="STRING" id="1202772.A0A1V9Z1S7"/>
<evidence type="ECO:0000313" key="5">
    <source>
        <dbReference type="Proteomes" id="UP000243579"/>
    </source>
</evidence>
<dbReference type="PANTHER" id="PTHR24171">
    <property type="entry name" value="ANKYRIN REPEAT DOMAIN-CONTAINING PROTEIN 39-RELATED"/>
    <property type="match status" value="1"/>
</dbReference>
<feature type="repeat" description="ANK" evidence="3">
    <location>
        <begin position="36"/>
        <end position="68"/>
    </location>
</feature>
<evidence type="ECO:0000256" key="3">
    <source>
        <dbReference type="PROSITE-ProRule" id="PRU00023"/>
    </source>
</evidence>
<gene>
    <name evidence="4" type="ORF">ACHHYP_20159</name>
</gene>
<keyword evidence="5" id="KW-1185">Reference proteome</keyword>
<dbReference type="PANTHER" id="PTHR24171:SF8">
    <property type="entry name" value="BRCA1-ASSOCIATED RING DOMAIN PROTEIN 1"/>
    <property type="match status" value="1"/>
</dbReference>
<keyword evidence="1" id="KW-0677">Repeat</keyword>
<feature type="repeat" description="ANK" evidence="3">
    <location>
        <begin position="70"/>
        <end position="102"/>
    </location>
</feature>
<evidence type="ECO:0000313" key="4">
    <source>
        <dbReference type="EMBL" id="OQR91969.1"/>
    </source>
</evidence>